<dbReference type="InterPro" id="IPR000836">
    <property type="entry name" value="PRTase_dom"/>
</dbReference>
<comment type="catalytic activity">
    <reaction evidence="1">
        <text>AMP + diphosphate = 5-phospho-alpha-D-ribose 1-diphosphate + adenine</text>
        <dbReference type="Rhea" id="RHEA:16609"/>
        <dbReference type="ChEBI" id="CHEBI:16708"/>
        <dbReference type="ChEBI" id="CHEBI:33019"/>
        <dbReference type="ChEBI" id="CHEBI:58017"/>
        <dbReference type="ChEBI" id="CHEBI:456215"/>
        <dbReference type="EC" id="2.4.2.7"/>
    </reaction>
</comment>
<dbReference type="GO" id="GO:0005737">
    <property type="term" value="C:cytoplasm"/>
    <property type="evidence" value="ECO:0007669"/>
    <property type="project" value="UniProtKB-SubCell"/>
</dbReference>
<evidence type="ECO:0000313" key="12">
    <source>
        <dbReference type="EMBL" id="KYO28296.1"/>
    </source>
</evidence>
<evidence type="ECO:0000256" key="9">
    <source>
        <dbReference type="ARBA" id="ARBA00022726"/>
    </source>
</evidence>
<feature type="domain" description="Phosphoribosyltransferase" evidence="11">
    <location>
        <begin position="24"/>
        <end position="64"/>
    </location>
</feature>
<organism evidence="12 13">
    <name type="scientific">Alligator mississippiensis</name>
    <name type="common">American alligator</name>
    <dbReference type="NCBI Taxonomy" id="8496"/>
    <lineage>
        <taxon>Eukaryota</taxon>
        <taxon>Metazoa</taxon>
        <taxon>Chordata</taxon>
        <taxon>Craniata</taxon>
        <taxon>Vertebrata</taxon>
        <taxon>Euteleostomi</taxon>
        <taxon>Archelosauria</taxon>
        <taxon>Archosauria</taxon>
        <taxon>Crocodylia</taxon>
        <taxon>Alligatoridae</taxon>
        <taxon>Alligatorinae</taxon>
        <taxon>Alligator</taxon>
    </lineage>
</organism>
<evidence type="ECO:0000256" key="3">
    <source>
        <dbReference type="ARBA" id="ARBA00004659"/>
    </source>
</evidence>
<dbReference type="EC" id="2.4.2.7" evidence="5"/>
<keyword evidence="13" id="KW-1185">Reference proteome</keyword>
<reference evidence="12 13" key="1">
    <citation type="journal article" date="2012" name="Genome Biol.">
        <title>Sequencing three crocodilian genomes to illuminate the evolution of archosaurs and amniotes.</title>
        <authorList>
            <person name="St John J.A."/>
            <person name="Braun E.L."/>
            <person name="Isberg S.R."/>
            <person name="Miles L.G."/>
            <person name="Chong A.Y."/>
            <person name="Gongora J."/>
            <person name="Dalzell P."/>
            <person name="Moran C."/>
            <person name="Bed'hom B."/>
            <person name="Abzhanov A."/>
            <person name="Burgess S.C."/>
            <person name="Cooksey A.M."/>
            <person name="Castoe T.A."/>
            <person name="Crawford N.G."/>
            <person name="Densmore L.D."/>
            <person name="Drew J.C."/>
            <person name="Edwards S.V."/>
            <person name="Faircloth B.C."/>
            <person name="Fujita M.K."/>
            <person name="Greenwold M.J."/>
            <person name="Hoffmann F.G."/>
            <person name="Howard J.M."/>
            <person name="Iguchi T."/>
            <person name="Janes D.E."/>
            <person name="Khan S.Y."/>
            <person name="Kohno S."/>
            <person name="de Koning A.J."/>
            <person name="Lance S.L."/>
            <person name="McCarthy F.M."/>
            <person name="McCormack J.E."/>
            <person name="Merchant M.E."/>
            <person name="Peterson D.G."/>
            <person name="Pollock D.D."/>
            <person name="Pourmand N."/>
            <person name="Raney B.J."/>
            <person name="Roessler K.A."/>
            <person name="Sanford J.R."/>
            <person name="Sawyer R.H."/>
            <person name="Schmidt C.J."/>
            <person name="Triplett E.W."/>
            <person name="Tuberville T.D."/>
            <person name="Venegas-Anaya M."/>
            <person name="Howard J.T."/>
            <person name="Jarvis E.D."/>
            <person name="Guillette L.J.Jr."/>
            <person name="Glenn T.C."/>
            <person name="Green R.E."/>
            <person name="Ray D.A."/>
        </authorList>
    </citation>
    <scope>NUCLEOTIDE SEQUENCE [LARGE SCALE GENOMIC DNA]</scope>
    <source>
        <strain evidence="12">KSC_2009_1</strain>
    </source>
</reference>
<accession>A0A151MUT2</accession>
<evidence type="ECO:0000256" key="1">
    <source>
        <dbReference type="ARBA" id="ARBA00000868"/>
    </source>
</evidence>
<dbReference type="GO" id="GO:0006168">
    <property type="term" value="P:adenine salvage"/>
    <property type="evidence" value="ECO:0007669"/>
    <property type="project" value="TreeGrafter"/>
</dbReference>
<dbReference type="eggNOG" id="KOG1712">
    <property type="taxonomic scope" value="Eukaryota"/>
</dbReference>
<protein>
    <recommendedName>
        <fullName evidence="5">adenine phosphoribosyltransferase</fullName>
        <ecNumber evidence="5">2.4.2.7</ecNumber>
    </recommendedName>
</protein>
<name>A0A151MUT2_ALLMI</name>
<keyword evidence="9" id="KW-0660">Purine salvage</keyword>
<dbReference type="GO" id="GO:0006166">
    <property type="term" value="P:purine ribonucleoside salvage"/>
    <property type="evidence" value="ECO:0007669"/>
    <property type="project" value="UniProtKB-KW"/>
</dbReference>
<evidence type="ECO:0000256" key="2">
    <source>
        <dbReference type="ARBA" id="ARBA00004496"/>
    </source>
</evidence>
<evidence type="ECO:0000256" key="5">
    <source>
        <dbReference type="ARBA" id="ARBA00011893"/>
    </source>
</evidence>
<dbReference type="InterPro" id="IPR050054">
    <property type="entry name" value="UPRTase/APRTase"/>
</dbReference>
<dbReference type="GO" id="GO:0002055">
    <property type="term" value="F:adenine binding"/>
    <property type="evidence" value="ECO:0007669"/>
    <property type="project" value="TreeGrafter"/>
</dbReference>
<evidence type="ECO:0000256" key="10">
    <source>
        <dbReference type="SAM" id="MobiDB-lite"/>
    </source>
</evidence>
<comment type="subcellular location">
    <subcellularLocation>
        <location evidence="2">Cytoplasm</location>
    </subcellularLocation>
</comment>
<dbReference type="Gene3D" id="3.40.50.2020">
    <property type="match status" value="1"/>
</dbReference>
<evidence type="ECO:0000256" key="6">
    <source>
        <dbReference type="ARBA" id="ARBA00022490"/>
    </source>
</evidence>
<comment type="pathway">
    <text evidence="3">Purine metabolism; AMP biosynthesis via salvage pathway; AMP from adenine: step 1/1.</text>
</comment>
<dbReference type="SUPFAM" id="SSF53271">
    <property type="entry name" value="PRTase-like"/>
    <property type="match status" value="1"/>
</dbReference>
<dbReference type="AlphaFoldDB" id="A0A151MUT2"/>
<sequence length="100" mass="11031">MPGNALLSLHNFYAELEAQSDAVEPGRKVALVDDLLAMGGTMHTACELMKRLKAEALECLVVIELLSLKGAEKLQPFRRRSPLQYDSARSRPPRLPGEEA</sequence>
<evidence type="ECO:0000256" key="4">
    <source>
        <dbReference type="ARBA" id="ARBA00008391"/>
    </source>
</evidence>
<comment type="caution">
    <text evidence="12">The sequence shown here is derived from an EMBL/GenBank/DDBJ whole genome shotgun (WGS) entry which is preliminary data.</text>
</comment>
<dbReference type="GO" id="GO:0016208">
    <property type="term" value="F:AMP binding"/>
    <property type="evidence" value="ECO:0007669"/>
    <property type="project" value="TreeGrafter"/>
</dbReference>
<keyword evidence="8" id="KW-0808">Transferase</keyword>
<dbReference type="InterPro" id="IPR029057">
    <property type="entry name" value="PRTase-like"/>
</dbReference>
<gene>
    <name evidence="12" type="ORF">Y1Q_0004544</name>
</gene>
<dbReference type="GO" id="GO:0003999">
    <property type="term" value="F:adenine phosphoribosyltransferase activity"/>
    <property type="evidence" value="ECO:0007669"/>
    <property type="project" value="UniProtKB-EC"/>
</dbReference>
<feature type="region of interest" description="Disordered" evidence="10">
    <location>
        <begin position="80"/>
        <end position="100"/>
    </location>
</feature>
<dbReference type="Proteomes" id="UP000050525">
    <property type="component" value="Unassembled WGS sequence"/>
</dbReference>
<evidence type="ECO:0000259" key="11">
    <source>
        <dbReference type="Pfam" id="PF00156"/>
    </source>
</evidence>
<proteinExistence type="inferred from homology"/>
<dbReference type="STRING" id="8496.A0A151MUT2"/>
<keyword evidence="6" id="KW-0963">Cytoplasm</keyword>
<dbReference type="GO" id="GO:0044209">
    <property type="term" value="P:AMP salvage"/>
    <property type="evidence" value="ECO:0007669"/>
    <property type="project" value="TreeGrafter"/>
</dbReference>
<comment type="similarity">
    <text evidence="4">Belongs to the purine/pyrimidine phosphoribosyltransferase family.</text>
</comment>
<dbReference type="Pfam" id="PF00156">
    <property type="entry name" value="Pribosyltran"/>
    <property type="match status" value="1"/>
</dbReference>
<evidence type="ECO:0000256" key="8">
    <source>
        <dbReference type="ARBA" id="ARBA00022679"/>
    </source>
</evidence>
<dbReference type="EMBL" id="AKHW03004929">
    <property type="protein sequence ID" value="KYO28296.1"/>
    <property type="molecule type" value="Genomic_DNA"/>
</dbReference>
<dbReference type="CDD" id="cd06223">
    <property type="entry name" value="PRTases_typeI"/>
    <property type="match status" value="1"/>
</dbReference>
<dbReference type="PANTHER" id="PTHR32315">
    <property type="entry name" value="ADENINE PHOSPHORIBOSYLTRANSFERASE"/>
    <property type="match status" value="1"/>
</dbReference>
<dbReference type="PANTHER" id="PTHR32315:SF3">
    <property type="entry name" value="ADENINE PHOSPHORIBOSYLTRANSFERASE"/>
    <property type="match status" value="1"/>
</dbReference>
<evidence type="ECO:0000313" key="13">
    <source>
        <dbReference type="Proteomes" id="UP000050525"/>
    </source>
</evidence>
<keyword evidence="7" id="KW-0328">Glycosyltransferase</keyword>
<evidence type="ECO:0000256" key="7">
    <source>
        <dbReference type="ARBA" id="ARBA00022676"/>
    </source>
</evidence>